<dbReference type="Proteomes" id="UP001320603">
    <property type="component" value="Chromosome"/>
</dbReference>
<dbReference type="Pfam" id="PF17170">
    <property type="entry name" value="DUF5128"/>
    <property type="match status" value="2"/>
</dbReference>
<gene>
    <name evidence="1" type="ORF">NEE14_007920</name>
</gene>
<reference evidence="1 2" key="1">
    <citation type="submission" date="2024-02" db="EMBL/GenBank/DDBJ databases">
        <title>Whole genome sequencing of Parabacteroides sp. AD58.</title>
        <authorList>
            <person name="Chaplin A.V."/>
            <person name="Pikina A.P."/>
            <person name="Sokolova S.R."/>
            <person name="Korostin D.O."/>
            <person name="Efimov B.A."/>
        </authorList>
    </citation>
    <scope>NUCLEOTIDE SEQUENCE [LARGE SCALE GENOMIC DNA]</scope>
    <source>
        <strain evidence="1 2">AD58</strain>
    </source>
</reference>
<dbReference type="EMBL" id="CP146284">
    <property type="protein sequence ID" value="WWV67862.1"/>
    <property type="molecule type" value="Genomic_DNA"/>
</dbReference>
<sequence length="399" mass="45829">MKQIFLFLIIGALFACNKQNTPIKDSIINLEGAMNSVETIQLSEITSDVTYIPLETTDSSLIGEQADMRVFNDYILVSSANQSLKLFDRTTGKFLSTIGHIGIDPQGYAKDAWGKVNYWIDSQKNLIYVLGWKNDWQVYDVENNYINRIIVGDDLHCNLAQACFLITADTIYGQNKLCIDHSAPTLFTYNCKSESLEIIPDLKEDVLPLDELLSISNLLGNYVSYGGDLQMAIFSGDRKFYMAINSPSLWKYQQEIRVKQAFNDTIYTIEKNRLQPSWIFNLGNWHWDYQDRLNVAGCENKISIDYVLENENLLYFHFHTGFYSENQKAYCGIYQKKTGNVKVMDSDQWIDAKFNQPLQIRNVSNNGKFCALLLPEKLSDELKKHLQVEEDDNPIIVML</sequence>
<evidence type="ECO:0000313" key="2">
    <source>
        <dbReference type="Proteomes" id="UP001320603"/>
    </source>
</evidence>
<protein>
    <submittedName>
        <fullName evidence="1">6-bladed beta-propeller</fullName>
    </submittedName>
</protein>
<organism evidence="1 2">
    <name type="scientific">Parabacteroides absconsus</name>
    <dbReference type="NCBI Taxonomy" id="2951805"/>
    <lineage>
        <taxon>Bacteria</taxon>
        <taxon>Pseudomonadati</taxon>
        <taxon>Bacteroidota</taxon>
        <taxon>Bacteroidia</taxon>
        <taxon>Bacteroidales</taxon>
        <taxon>Tannerellaceae</taxon>
        <taxon>Parabacteroides</taxon>
    </lineage>
</organism>
<keyword evidence="2" id="KW-1185">Reference proteome</keyword>
<accession>A0ABZ2IPL6</accession>
<dbReference type="PROSITE" id="PS51257">
    <property type="entry name" value="PROKAR_LIPOPROTEIN"/>
    <property type="match status" value="1"/>
</dbReference>
<name>A0ABZ2IPL6_9BACT</name>
<evidence type="ECO:0000313" key="1">
    <source>
        <dbReference type="EMBL" id="WWV67862.1"/>
    </source>
</evidence>
<proteinExistence type="predicted"/>
<dbReference type="RefSeq" id="WP_251968772.1">
    <property type="nucleotide sequence ID" value="NZ_CP146284.1"/>
</dbReference>